<dbReference type="InterPro" id="IPR013343">
    <property type="entry name" value="CRISPR-assoc_prot_Cas4"/>
</dbReference>
<dbReference type="STRING" id="1678840.ATC1_11358"/>
<keyword evidence="12" id="KW-1185">Reference proteome</keyword>
<gene>
    <name evidence="11" type="ORF">ATC1_11358</name>
</gene>
<keyword evidence="6 9" id="KW-0411">Iron-sulfur</keyword>
<evidence type="ECO:0000259" key="10">
    <source>
        <dbReference type="Pfam" id="PF01930"/>
    </source>
</evidence>
<evidence type="ECO:0000256" key="2">
    <source>
        <dbReference type="ARBA" id="ARBA00022723"/>
    </source>
</evidence>
<organism evidence="11">
    <name type="scientific">Flexilinea flocculi</name>
    <dbReference type="NCBI Taxonomy" id="1678840"/>
    <lineage>
        <taxon>Bacteria</taxon>
        <taxon>Bacillati</taxon>
        <taxon>Chloroflexota</taxon>
        <taxon>Anaerolineae</taxon>
        <taxon>Anaerolineales</taxon>
        <taxon>Anaerolineaceae</taxon>
        <taxon>Flexilinea</taxon>
    </lineage>
</organism>
<evidence type="ECO:0000256" key="4">
    <source>
        <dbReference type="ARBA" id="ARBA00022839"/>
    </source>
</evidence>
<evidence type="ECO:0000313" key="12">
    <source>
        <dbReference type="Proteomes" id="UP000053370"/>
    </source>
</evidence>
<proteinExistence type="inferred from homology"/>
<evidence type="ECO:0000256" key="3">
    <source>
        <dbReference type="ARBA" id="ARBA00022801"/>
    </source>
</evidence>
<dbReference type="EC" id="3.1.12.1" evidence="9"/>
<dbReference type="Pfam" id="PF01930">
    <property type="entry name" value="Cas_Cas4"/>
    <property type="match status" value="1"/>
</dbReference>
<evidence type="ECO:0000256" key="9">
    <source>
        <dbReference type="RuleBase" id="RU365022"/>
    </source>
</evidence>
<keyword evidence="4 9" id="KW-0269">Exonuclease</keyword>
<evidence type="ECO:0000313" key="11">
    <source>
        <dbReference type="EMBL" id="GAP39424.1"/>
    </source>
</evidence>
<dbReference type="PATRIC" id="fig|1678840.3.peg.431"/>
<dbReference type="InterPro" id="IPR022765">
    <property type="entry name" value="Dna2/Cas4_DUF83"/>
</dbReference>
<dbReference type="InterPro" id="IPR011604">
    <property type="entry name" value="PDDEXK-like_dom_sf"/>
</dbReference>
<dbReference type="Gene3D" id="3.90.320.10">
    <property type="match status" value="1"/>
</dbReference>
<dbReference type="AlphaFoldDB" id="A0A0K8PA79"/>
<evidence type="ECO:0000256" key="7">
    <source>
        <dbReference type="ARBA" id="ARBA00023118"/>
    </source>
</evidence>
<comment type="similarity">
    <text evidence="9">Belongs to the CRISPR-associated exonuclease Cas4 family.</text>
</comment>
<evidence type="ECO:0000256" key="6">
    <source>
        <dbReference type="ARBA" id="ARBA00023014"/>
    </source>
</evidence>
<keyword evidence="5 9" id="KW-0408">Iron</keyword>
<dbReference type="NCBIfam" id="TIGR00372">
    <property type="entry name" value="cas4"/>
    <property type="match status" value="1"/>
</dbReference>
<evidence type="ECO:0000256" key="8">
    <source>
        <dbReference type="ARBA" id="ARBA00023211"/>
    </source>
</evidence>
<keyword evidence="7 9" id="KW-0051">Antiviral defense</keyword>
<keyword evidence="2 9" id="KW-0479">Metal-binding</keyword>
<dbReference type="Proteomes" id="UP000053370">
    <property type="component" value="Unassembled WGS sequence"/>
</dbReference>
<dbReference type="OrthoDB" id="9781776at2"/>
<keyword evidence="1 9" id="KW-0540">Nuclease</keyword>
<sequence>MKTEYSSDELLLLSGIQHFGFCKRQWALIHIENQWHENVLTVEGKLLHSRVDDPFSFESRKDVITSRSVPVVSYHLGFSGICDVIEFIPSKDGAILYGKSGRYLPEIVEYKHGKEKLDQCDEIQLCAQAICLEEMLSISLSSGFIFYGLPRRRTEVFFSSELRDLVWKYAGEMHDYYERGYTPKVKASKACRSCSLIDICLPGLSNHTISASKYIQMKIDED</sequence>
<accession>A0A0K8PA79</accession>
<evidence type="ECO:0000256" key="1">
    <source>
        <dbReference type="ARBA" id="ARBA00022722"/>
    </source>
</evidence>
<reference evidence="11" key="1">
    <citation type="journal article" date="2015" name="Genome Announc.">
        <title>Draft Genome Sequence of Anaerolineae Strain TC1, a Novel Isolate from a Methanogenic Wastewater Treatment System.</title>
        <authorList>
            <person name="Matsuura N."/>
            <person name="Tourlousse D.M."/>
            <person name="Sun L."/>
            <person name="Toyonaga M."/>
            <person name="Kuroda K."/>
            <person name="Ohashi A."/>
            <person name="Cruz R."/>
            <person name="Yamaguchi T."/>
            <person name="Sekiguchi Y."/>
        </authorList>
    </citation>
    <scope>NUCLEOTIDE SEQUENCE [LARGE SCALE GENOMIC DNA]</scope>
    <source>
        <strain evidence="11">TC1</strain>
    </source>
</reference>
<evidence type="ECO:0000256" key="5">
    <source>
        <dbReference type="ARBA" id="ARBA00023004"/>
    </source>
</evidence>
<comment type="cofactor">
    <cofactor evidence="9">
        <name>iron-sulfur cluster</name>
        <dbReference type="ChEBI" id="CHEBI:30408"/>
    </cofactor>
</comment>
<protein>
    <recommendedName>
        <fullName evidence="9">CRISPR-associated exonuclease Cas4</fullName>
        <ecNumber evidence="9">3.1.12.1</ecNumber>
    </recommendedName>
</protein>
<dbReference type="RefSeq" id="WP_062277719.1">
    <property type="nucleotide sequence ID" value="NZ_DF968179.1"/>
</dbReference>
<keyword evidence="3 9" id="KW-0378">Hydrolase</keyword>
<dbReference type="GO" id="GO:0004527">
    <property type="term" value="F:exonuclease activity"/>
    <property type="evidence" value="ECO:0007669"/>
    <property type="project" value="UniProtKB-KW"/>
</dbReference>
<dbReference type="GO" id="GO:0046872">
    <property type="term" value="F:metal ion binding"/>
    <property type="evidence" value="ECO:0007669"/>
    <property type="project" value="UniProtKB-KW"/>
</dbReference>
<dbReference type="GO" id="GO:0051607">
    <property type="term" value="P:defense response to virus"/>
    <property type="evidence" value="ECO:0007669"/>
    <property type="project" value="UniProtKB-KW"/>
</dbReference>
<keyword evidence="8 9" id="KW-0464">Manganese</keyword>
<dbReference type="GO" id="GO:0051536">
    <property type="term" value="F:iron-sulfur cluster binding"/>
    <property type="evidence" value="ECO:0007669"/>
    <property type="project" value="UniProtKB-KW"/>
</dbReference>
<dbReference type="EMBL" id="DF968179">
    <property type="protein sequence ID" value="GAP39424.1"/>
    <property type="molecule type" value="Genomic_DNA"/>
</dbReference>
<feature type="domain" description="DUF83" evidence="10">
    <location>
        <begin position="15"/>
        <end position="201"/>
    </location>
</feature>
<comment type="function">
    <text evidence="9">CRISPR (clustered regularly interspaced short palindromic repeat) is an adaptive immune system that provides protection against mobile genetic elements (viruses, transposable elements and conjugative plasmids). CRISPR clusters contain sequences complementary to antecedent mobile elements and target invading nucleic acids. CRISPR clusters are transcribed and processed into CRISPR RNA (crRNA).</text>
</comment>
<comment type="cofactor">
    <cofactor evidence="9">
        <name>Mg(2+)</name>
        <dbReference type="ChEBI" id="CHEBI:18420"/>
    </cofactor>
    <cofactor evidence="9">
        <name>Mn(2+)</name>
        <dbReference type="ChEBI" id="CHEBI:29035"/>
    </cofactor>
    <text evidence="9">Mg(2+) or Mn(2+) required for ssDNA cleavage activity.</text>
</comment>
<name>A0A0K8PA79_9CHLR</name>